<feature type="domain" description="HTH LytTR-type" evidence="3">
    <location>
        <begin position="135"/>
        <end position="238"/>
    </location>
</feature>
<evidence type="ECO:0000259" key="3">
    <source>
        <dbReference type="PROSITE" id="PS50930"/>
    </source>
</evidence>
<dbReference type="SMART" id="SM00448">
    <property type="entry name" value="REC"/>
    <property type="match status" value="1"/>
</dbReference>
<dbReference type="GO" id="GO:0003677">
    <property type="term" value="F:DNA binding"/>
    <property type="evidence" value="ECO:0007669"/>
    <property type="project" value="InterPro"/>
</dbReference>
<dbReference type="InterPro" id="IPR001789">
    <property type="entry name" value="Sig_transdc_resp-reg_receiver"/>
</dbReference>
<dbReference type="PANTHER" id="PTHR37299:SF1">
    <property type="entry name" value="STAGE 0 SPORULATION PROTEIN A HOMOLOG"/>
    <property type="match status" value="1"/>
</dbReference>
<dbReference type="Pfam" id="PF04397">
    <property type="entry name" value="LytTR"/>
    <property type="match status" value="1"/>
</dbReference>
<sequence>MISCYIVDDEKHAIQVLAKYIEQTPGLLLMGTSENPLEALQIFREKGYADITFVDIDMPQLSGIDLSELLHDKTSIVFATAYDKYAVQAFEKNAIDYILKPISYERFLKCINKQNSRIVKSPQEEEDNSRGHFYIQYEMKGKIVKLAYEDVVQIQALKNYVIIHAHNGKYITYLTMKEMEESLPPAIFMRVHKSFIVNLTKVVAIDGNLIQLKDKMELTLGVSYKEAFFNRLNEKMIKTKRLPG</sequence>
<reference evidence="4 5" key="1">
    <citation type="submission" date="2019-12" db="EMBL/GenBank/DDBJ databases">
        <title>Chitinophaga sp. strain ysch24 (GDMCC 1.1355), whole genome shotgun sequence.</title>
        <authorList>
            <person name="Zhang X."/>
        </authorList>
    </citation>
    <scope>NUCLEOTIDE SEQUENCE [LARGE SCALE GENOMIC DNA]</scope>
    <source>
        <strain evidence="5">ysch24</strain>
    </source>
</reference>
<dbReference type="Gene3D" id="3.40.50.2300">
    <property type="match status" value="1"/>
</dbReference>
<organism evidence="4 5">
    <name type="scientific">Chitinophaga tropicalis</name>
    <dbReference type="NCBI Taxonomy" id="2683588"/>
    <lineage>
        <taxon>Bacteria</taxon>
        <taxon>Pseudomonadati</taxon>
        <taxon>Bacteroidota</taxon>
        <taxon>Chitinophagia</taxon>
        <taxon>Chitinophagales</taxon>
        <taxon>Chitinophagaceae</taxon>
        <taxon>Chitinophaga</taxon>
    </lineage>
</organism>
<evidence type="ECO:0000259" key="2">
    <source>
        <dbReference type="PROSITE" id="PS50110"/>
    </source>
</evidence>
<dbReference type="Pfam" id="PF00072">
    <property type="entry name" value="Response_reg"/>
    <property type="match status" value="1"/>
</dbReference>
<dbReference type="RefSeq" id="WP_157308836.1">
    <property type="nucleotide sequence ID" value="NZ_WRXN01000013.1"/>
</dbReference>
<dbReference type="PANTHER" id="PTHR37299">
    <property type="entry name" value="TRANSCRIPTIONAL REGULATOR-RELATED"/>
    <property type="match status" value="1"/>
</dbReference>
<dbReference type="InterPro" id="IPR007492">
    <property type="entry name" value="LytTR_DNA-bd_dom"/>
</dbReference>
<keyword evidence="5" id="KW-1185">Reference proteome</keyword>
<dbReference type="SUPFAM" id="SSF52172">
    <property type="entry name" value="CheY-like"/>
    <property type="match status" value="1"/>
</dbReference>
<comment type="caution">
    <text evidence="4">The sequence shown here is derived from an EMBL/GenBank/DDBJ whole genome shotgun (WGS) entry which is preliminary data.</text>
</comment>
<gene>
    <name evidence="4" type="ORF">GO493_24300</name>
</gene>
<name>A0A7K1UAK6_9BACT</name>
<evidence type="ECO:0000313" key="5">
    <source>
        <dbReference type="Proteomes" id="UP000461730"/>
    </source>
</evidence>
<proteinExistence type="predicted"/>
<dbReference type="Proteomes" id="UP000461730">
    <property type="component" value="Unassembled WGS sequence"/>
</dbReference>
<feature type="domain" description="Response regulatory" evidence="2">
    <location>
        <begin position="3"/>
        <end position="115"/>
    </location>
</feature>
<evidence type="ECO:0000313" key="4">
    <source>
        <dbReference type="EMBL" id="MVT11409.1"/>
    </source>
</evidence>
<protein>
    <submittedName>
        <fullName evidence="4">Response regulator</fullName>
    </submittedName>
</protein>
<keyword evidence="1" id="KW-0597">Phosphoprotein</keyword>
<dbReference type="InterPro" id="IPR046947">
    <property type="entry name" value="LytR-like"/>
</dbReference>
<evidence type="ECO:0000256" key="1">
    <source>
        <dbReference type="PROSITE-ProRule" id="PRU00169"/>
    </source>
</evidence>
<dbReference type="PROSITE" id="PS50930">
    <property type="entry name" value="HTH_LYTTR"/>
    <property type="match status" value="1"/>
</dbReference>
<dbReference type="AlphaFoldDB" id="A0A7K1UAK6"/>
<dbReference type="InterPro" id="IPR011006">
    <property type="entry name" value="CheY-like_superfamily"/>
</dbReference>
<dbReference type="PROSITE" id="PS50110">
    <property type="entry name" value="RESPONSE_REGULATORY"/>
    <property type="match status" value="1"/>
</dbReference>
<dbReference type="GO" id="GO:0000156">
    <property type="term" value="F:phosphorelay response regulator activity"/>
    <property type="evidence" value="ECO:0007669"/>
    <property type="project" value="InterPro"/>
</dbReference>
<accession>A0A7K1UAK6</accession>
<dbReference type="EMBL" id="WRXN01000013">
    <property type="protein sequence ID" value="MVT11409.1"/>
    <property type="molecule type" value="Genomic_DNA"/>
</dbReference>
<feature type="modified residue" description="4-aspartylphosphate" evidence="1">
    <location>
        <position position="55"/>
    </location>
</feature>
<dbReference type="Gene3D" id="2.40.50.1020">
    <property type="entry name" value="LytTr DNA-binding domain"/>
    <property type="match status" value="1"/>
</dbReference>
<dbReference type="SMART" id="SM00850">
    <property type="entry name" value="LytTR"/>
    <property type="match status" value="1"/>
</dbReference>